<dbReference type="CDD" id="cd05284">
    <property type="entry name" value="arabinose_DH_like"/>
    <property type="match status" value="1"/>
</dbReference>
<proteinExistence type="inferred from homology"/>
<dbReference type="Pfam" id="PF00107">
    <property type="entry name" value="ADH_zinc_N"/>
    <property type="match status" value="1"/>
</dbReference>
<protein>
    <recommendedName>
        <fullName evidence="3">alcohol dehydrogenase</fullName>
        <ecNumber evidence="3">1.1.1.1</ecNumber>
    </recommendedName>
</protein>
<dbReference type="Pfam" id="PF08240">
    <property type="entry name" value="ADH_N"/>
    <property type="match status" value="1"/>
</dbReference>
<reference evidence="9 10" key="1">
    <citation type="submission" date="2018-05" db="EMBL/GenBank/DDBJ databases">
        <title>Genome sequencing of Flavobacterium sp. HYN0056.</title>
        <authorList>
            <person name="Yi H."/>
            <person name="Baek C."/>
        </authorList>
    </citation>
    <scope>NUCLEOTIDE SEQUENCE [LARGE SCALE GENOMIC DNA]</scope>
    <source>
        <strain evidence="9 10">HYN0056</strain>
    </source>
</reference>
<dbReference type="PANTHER" id="PTHR42940:SF8">
    <property type="entry name" value="VACUOLAR PROTEIN SORTING-ASSOCIATED PROTEIN 11"/>
    <property type="match status" value="1"/>
</dbReference>
<dbReference type="PANTHER" id="PTHR42940">
    <property type="entry name" value="ALCOHOL DEHYDROGENASE 1-RELATED"/>
    <property type="match status" value="1"/>
</dbReference>
<evidence type="ECO:0000256" key="6">
    <source>
        <dbReference type="ARBA" id="ARBA00023002"/>
    </source>
</evidence>
<dbReference type="AlphaFoldDB" id="A0A2S1YTN5"/>
<dbReference type="EMBL" id="CP029255">
    <property type="protein sequence ID" value="AWK07474.1"/>
    <property type="molecule type" value="Genomic_DNA"/>
</dbReference>
<keyword evidence="10" id="KW-1185">Reference proteome</keyword>
<dbReference type="OrthoDB" id="9787435at2"/>
<gene>
    <name evidence="9" type="ORF">HYN56_16505</name>
</gene>
<dbReference type="InterPro" id="IPR020843">
    <property type="entry name" value="ER"/>
</dbReference>
<accession>A0A2S1YTN5</accession>
<dbReference type="Gene3D" id="3.40.50.720">
    <property type="entry name" value="NAD(P)-binding Rossmann-like Domain"/>
    <property type="match status" value="1"/>
</dbReference>
<dbReference type="InterPro" id="IPR002328">
    <property type="entry name" value="ADH_Zn_CS"/>
</dbReference>
<keyword evidence="6" id="KW-0560">Oxidoreductase</keyword>
<dbReference type="InterPro" id="IPR036291">
    <property type="entry name" value="NAD(P)-bd_dom_sf"/>
</dbReference>
<feature type="domain" description="Enoyl reductase (ER)" evidence="8">
    <location>
        <begin position="10"/>
        <end position="341"/>
    </location>
</feature>
<evidence type="ECO:0000256" key="7">
    <source>
        <dbReference type="RuleBase" id="RU361277"/>
    </source>
</evidence>
<dbReference type="InterPro" id="IPR013149">
    <property type="entry name" value="ADH-like_C"/>
</dbReference>
<dbReference type="Proteomes" id="UP000245250">
    <property type="component" value="Chromosome"/>
</dbReference>
<evidence type="ECO:0000259" key="8">
    <source>
        <dbReference type="SMART" id="SM00829"/>
    </source>
</evidence>
<dbReference type="GO" id="GO:0004022">
    <property type="term" value="F:alcohol dehydrogenase (NAD+) activity"/>
    <property type="evidence" value="ECO:0007669"/>
    <property type="project" value="UniProtKB-EC"/>
</dbReference>
<dbReference type="EC" id="1.1.1.1" evidence="3"/>
<name>A0A2S1YTN5_9FLAO</name>
<dbReference type="InterPro" id="IPR013154">
    <property type="entry name" value="ADH-like_N"/>
</dbReference>
<sequence length="343" mass="36945">MIMKAVRYFGHKDVRVVNDLEKPVPKGDEVLLKIGGAGVCHSDLHIIDEGTIGNLVFTLGHENAGWIEAVGDTVKDYKKGDAVLVYGPWGCGHCKPCQQSKENYCDHQSELGYGGGLGLNGGMAEYMLVPSSRLLVPIFDLDPVIAAPLTDAALTPYSAIKRSLPKLMPDEYVVVIGVGGLGHVAIQILRETSGAAIIACDVTDEKLAFAKELGAAHTVNSKDPDAAEQILKITGLKKAKVILDFVGATPTIELGTKVVGMDGDLTIVGLGGGYYQYSMNGLPFGVTMTNPYWGSRTELMEVVGLARQKKIHIEIEKFDLEQANEVYDRMRHGQIKGRAVLVP</sequence>
<dbReference type="GO" id="GO:0008270">
    <property type="term" value="F:zinc ion binding"/>
    <property type="evidence" value="ECO:0007669"/>
    <property type="project" value="InterPro"/>
</dbReference>
<keyword evidence="5 7" id="KW-0862">Zinc</keyword>
<evidence type="ECO:0000256" key="2">
    <source>
        <dbReference type="ARBA" id="ARBA00008072"/>
    </source>
</evidence>
<evidence type="ECO:0000256" key="4">
    <source>
        <dbReference type="ARBA" id="ARBA00022723"/>
    </source>
</evidence>
<dbReference type="KEGG" id="fcr:HYN56_16505"/>
<evidence type="ECO:0000313" key="10">
    <source>
        <dbReference type="Proteomes" id="UP000245250"/>
    </source>
</evidence>
<dbReference type="InterPro" id="IPR011032">
    <property type="entry name" value="GroES-like_sf"/>
</dbReference>
<dbReference type="SUPFAM" id="SSF51735">
    <property type="entry name" value="NAD(P)-binding Rossmann-fold domains"/>
    <property type="match status" value="1"/>
</dbReference>
<dbReference type="SMART" id="SM00829">
    <property type="entry name" value="PKS_ER"/>
    <property type="match status" value="1"/>
</dbReference>
<evidence type="ECO:0000256" key="1">
    <source>
        <dbReference type="ARBA" id="ARBA00001947"/>
    </source>
</evidence>
<comment type="cofactor">
    <cofactor evidence="1 7">
        <name>Zn(2+)</name>
        <dbReference type="ChEBI" id="CHEBI:29105"/>
    </cofactor>
</comment>
<evidence type="ECO:0000313" key="9">
    <source>
        <dbReference type="EMBL" id="AWK07474.1"/>
    </source>
</evidence>
<comment type="similarity">
    <text evidence="2 7">Belongs to the zinc-containing alcohol dehydrogenase family.</text>
</comment>
<evidence type="ECO:0000256" key="3">
    <source>
        <dbReference type="ARBA" id="ARBA00013190"/>
    </source>
</evidence>
<organism evidence="9 10">
    <name type="scientific">Flavobacterium crocinum</name>
    <dbReference type="NCBI Taxonomy" id="2183896"/>
    <lineage>
        <taxon>Bacteria</taxon>
        <taxon>Pseudomonadati</taxon>
        <taxon>Bacteroidota</taxon>
        <taxon>Flavobacteriia</taxon>
        <taxon>Flavobacteriales</taxon>
        <taxon>Flavobacteriaceae</taxon>
        <taxon>Flavobacterium</taxon>
    </lineage>
</organism>
<dbReference type="SUPFAM" id="SSF50129">
    <property type="entry name" value="GroES-like"/>
    <property type="match status" value="1"/>
</dbReference>
<keyword evidence="4 7" id="KW-0479">Metal-binding</keyword>
<dbReference type="PROSITE" id="PS00059">
    <property type="entry name" value="ADH_ZINC"/>
    <property type="match status" value="1"/>
</dbReference>
<dbReference type="Gene3D" id="3.90.180.10">
    <property type="entry name" value="Medium-chain alcohol dehydrogenases, catalytic domain"/>
    <property type="match status" value="1"/>
</dbReference>
<evidence type="ECO:0000256" key="5">
    <source>
        <dbReference type="ARBA" id="ARBA00022833"/>
    </source>
</evidence>